<evidence type="ECO:0000259" key="1">
    <source>
        <dbReference type="PROSITE" id="PS51272"/>
    </source>
</evidence>
<feature type="domain" description="SLH" evidence="1">
    <location>
        <begin position="9"/>
        <end position="72"/>
    </location>
</feature>
<proteinExistence type="predicted"/>
<name>A0A7W5CCC5_9BACL</name>
<dbReference type="RefSeq" id="WP_183569436.1">
    <property type="nucleotide sequence ID" value="NZ_CBCSLB010000020.1"/>
</dbReference>
<dbReference type="PROSITE" id="PS51272">
    <property type="entry name" value="SLH"/>
    <property type="match status" value="2"/>
</dbReference>
<evidence type="ECO:0000313" key="2">
    <source>
        <dbReference type="EMBL" id="MBB3155075.1"/>
    </source>
</evidence>
<evidence type="ECO:0000313" key="3">
    <source>
        <dbReference type="Proteomes" id="UP000518605"/>
    </source>
</evidence>
<dbReference type="InterPro" id="IPR051465">
    <property type="entry name" value="Cell_Envelope_Struct_Comp"/>
</dbReference>
<comment type="caution">
    <text evidence="2">The sequence shown here is derived from an EMBL/GenBank/DDBJ whole genome shotgun (WGS) entry which is preliminary data.</text>
</comment>
<organism evidence="2 3">
    <name type="scientific">Paenibacillus endophyticus</name>
    <dbReference type="NCBI Taxonomy" id="1294268"/>
    <lineage>
        <taxon>Bacteria</taxon>
        <taxon>Bacillati</taxon>
        <taxon>Bacillota</taxon>
        <taxon>Bacilli</taxon>
        <taxon>Bacillales</taxon>
        <taxon>Paenibacillaceae</taxon>
        <taxon>Paenibacillus</taxon>
    </lineage>
</organism>
<sequence length="139" mass="14864">MLFLWTRPELKLLFTDINGQWHETAVQAAAEAGLVNGYPDGTFRPDATLNRQELAVILKRAAQLAGQPFASSEGGGNGHSFVDLDAADVWARQDIASAAAAGVMEGDKKNAFRPKAQTTRAEAATVLKRMLAFAGKYSG</sequence>
<dbReference type="PANTHER" id="PTHR43308">
    <property type="entry name" value="OUTER MEMBRANE PROTEIN ALPHA-RELATED"/>
    <property type="match status" value="1"/>
</dbReference>
<gene>
    <name evidence="2" type="ORF">FHS16_005182</name>
</gene>
<protein>
    <recommendedName>
        <fullName evidence="1">SLH domain-containing protein</fullName>
    </recommendedName>
</protein>
<accession>A0A7W5CCC5</accession>
<dbReference type="PANTHER" id="PTHR43308:SF5">
    <property type="entry name" value="S-LAYER PROTEIN _ PEPTIDOGLYCAN ENDO-BETA-N-ACETYLGLUCOSAMINIDASE"/>
    <property type="match status" value="1"/>
</dbReference>
<feature type="domain" description="SLH" evidence="1">
    <location>
        <begin position="78"/>
        <end position="139"/>
    </location>
</feature>
<dbReference type="InterPro" id="IPR001119">
    <property type="entry name" value="SLH_dom"/>
</dbReference>
<dbReference type="EMBL" id="JACHXW010000021">
    <property type="protein sequence ID" value="MBB3155075.1"/>
    <property type="molecule type" value="Genomic_DNA"/>
</dbReference>
<dbReference type="AlphaFoldDB" id="A0A7W5CCC5"/>
<dbReference type="Pfam" id="PF00395">
    <property type="entry name" value="SLH"/>
    <property type="match status" value="2"/>
</dbReference>
<keyword evidence="3" id="KW-1185">Reference proteome</keyword>
<dbReference type="Proteomes" id="UP000518605">
    <property type="component" value="Unassembled WGS sequence"/>
</dbReference>
<reference evidence="2 3" key="1">
    <citation type="submission" date="2020-08" db="EMBL/GenBank/DDBJ databases">
        <title>Genomic Encyclopedia of Type Strains, Phase III (KMG-III): the genomes of soil and plant-associated and newly described type strains.</title>
        <authorList>
            <person name="Whitman W."/>
        </authorList>
    </citation>
    <scope>NUCLEOTIDE SEQUENCE [LARGE SCALE GENOMIC DNA]</scope>
    <source>
        <strain evidence="2 3">CECT 8234</strain>
    </source>
</reference>